<proteinExistence type="predicted"/>
<dbReference type="InterPro" id="IPR036785">
    <property type="entry name" value="YkyA-like_sf"/>
</dbReference>
<gene>
    <name evidence="3" type="ORF">ACFFMS_28245</name>
</gene>
<evidence type="ECO:0000313" key="4">
    <source>
        <dbReference type="Proteomes" id="UP001589609"/>
    </source>
</evidence>
<reference evidence="3 4" key="1">
    <citation type="submission" date="2024-09" db="EMBL/GenBank/DDBJ databases">
        <authorList>
            <person name="Sun Q."/>
            <person name="Mori K."/>
        </authorList>
    </citation>
    <scope>NUCLEOTIDE SEQUENCE [LARGE SCALE GENOMIC DNA]</scope>
    <source>
        <strain evidence="3 4">JCM 11201</strain>
    </source>
</reference>
<dbReference type="SUPFAM" id="SSF140423">
    <property type="entry name" value="MW0975(SA0943)-like"/>
    <property type="match status" value="1"/>
</dbReference>
<sequence>MSIQKGLTLVVACLLLACCSQREAVTSIYEGLERVASAERAFETEQEPLVLLEKKEKALYETILSLGLHDTAKRQELAIKAEESLEEREQHLMRERSGLYEAKKTFAKVLPLFEEIEENSLKGCAVPLTRTMQARYGVYEQLYAQYERALQKDRELYDLLQSDAISFRQIQKQIEEINREYEQVLQLNRLFNNYTEQYNVKKEKFYKSAGLHIKRERL</sequence>
<evidence type="ECO:0000313" key="3">
    <source>
        <dbReference type="EMBL" id="MFB9762120.1"/>
    </source>
</evidence>
<keyword evidence="2" id="KW-0732">Signal</keyword>
<feature type="coiled-coil region" evidence="1">
    <location>
        <begin position="143"/>
        <end position="187"/>
    </location>
</feature>
<organism evidence="3 4">
    <name type="scientific">Ectobacillus funiculus</name>
    <dbReference type="NCBI Taxonomy" id="137993"/>
    <lineage>
        <taxon>Bacteria</taxon>
        <taxon>Bacillati</taxon>
        <taxon>Bacillota</taxon>
        <taxon>Bacilli</taxon>
        <taxon>Bacillales</taxon>
        <taxon>Bacillaceae</taxon>
        <taxon>Ectobacillus</taxon>
    </lineage>
</organism>
<feature type="chain" id="PRO_5046437252" evidence="2">
    <location>
        <begin position="25"/>
        <end position="218"/>
    </location>
</feature>
<evidence type="ECO:0000256" key="1">
    <source>
        <dbReference type="SAM" id="Coils"/>
    </source>
</evidence>
<comment type="caution">
    <text evidence="3">The sequence shown here is derived from an EMBL/GenBank/DDBJ whole genome shotgun (WGS) entry which is preliminary data.</text>
</comment>
<dbReference type="PROSITE" id="PS51257">
    <property type="entry name" value="PROKAR_LIPOPROTEIN"/>
    <property type="match status" value="1"/>
</dbReference>
<dbReference type="Gene3D" id="1.20.120.570">
    <property type="entry name" value="YkyA-like"/>
    <property type="match status" value="1"/>
</dbReference>
<dbReference type="InterPro" id="IPR019454">
    <property type="entry name" value="Lipoprot_YkyA-like"/>
</dbReference>
<name>A0ABV5WNA3_9BACI</name>
<protein>
    <submittedName>
        <fullName evidence="3">YkyA family protein</fullName>
    </submittedName>
</protein>
<feature type="signal peptide" evidence="2">
    <location>
        <begin position="1"/>
        <end position="24"/>
    </location>
</feature>
<dbReference type="EMBL" id="JBHMAF010000196">
    <property type="protein sequence ID" value="MFB9762120.1"/>
    <property type="molecule type" value="Genomic_DNA"/>
</dbReference>
<evidence type="ECO:0000256" key="2">
    <source>
        <dbReference type="SAM" id="SignalP"/>
    </source>
</evidence>
<dbReference type="Pfam" id="PF10368">
    <property type="entry name" value="YkyA"/>
    <property type="match status" value="1"/>
</dbReference>
<keyword evidence="4" id="KW-1185">Reference proteome</keyword>
<accession>A0ABV5WNA3</accession>
<dbReference type="RefSeq" id="WP_342044217.1">
    <property type="nucleotide sequence ID" value="NZ_JBHMAF010000196.1"/>
</dbReference>
<keyword evidence="1" id="KW-0175">Coiled coil</keyword>
<dbReference type="Proteomes" id="UP001589609">
    <property type="component" value="Unassembled WGS sequence"/>
</dbReference>